<sequence>MCINQYIISNYIRCTTLLNHQVENSSSFIHFVLQAMAVD</sequence>
<dbReference type="Proteomes" id="UP000032142">
    <property type="component" value="Unassembled WGS sequence"/>
</dbReference>
<evidence type="ECO:0000313" key="2">
    <source>
        <dbReference type="Proteomes" id="UP000032142"/>
    </source>
</evidence>
<reference evidence="2" key="1">
    <citation type="submission" date="2014-09" db="EMBL/GenBank/DDBJ databases">
        <authorList>
            <person name="Mudge J."/>
            <person name="Ramaraj T."/>
            <person name="Lindquist I.E."/>
            <person name="Bharti A.K."/>
            <person name="Sundararajan A."/>
            <person name="Cameron C.T."/>
            <person name="Woodward J.E."/>
            <person name="May G.D."/>
            <person name="Brubaker C."/>
            <person name="Broadhvest J."/>
            <person name="Wilkins T.A."/>
        </authorList>
    </citation>
    <scope>NUCLEOTIDE SEQUENCE</scope>
    <source>
        <strain evidence="2">cv. AKA8401</strain>
    </source>
</reference>
<protein>
    <submittedName>
        <fullName evidence="1">Uncharacterized protein</fullName>
    </submittedName>
</protein>
<organism evidence="1 2">
    <name type="scientific">Gossypium arboreum</name>
    <name type="common">Tree cotton</name>
    <name type="synonym">Gossypium nanking</name>
    <dbReference type="NCBI Taxonomy" id="29729"/>
    <lineage>
        <taxon>Eukaryota</taxon>
        <taxon>Viridiplantae</taxon>
        <taxon>Streptophyta</taxon>
        <taxon>Embryophyta</taxon>
        <taxon>Tracheophyta</taxon>
        <taxon>Spermatophyta</taxon>
        <taxon>Magnoliopsida</taxon>
        <taxon>eudicotyledons</taxon>
        <taxon>Gunneridae</taxon>
        <taxon>Pentapetalae</taxon>
        <taxon>rosids</taxon>
        <taxon>malvids</taxon>
        <taxon>Malvales</taxon>
        <taxon>Malvaceae</taxon>
        <taxon>Malvoideae</taxon>
        <taxon>Gossypium</taxon>
    </lineage>
</organism>
<dbReference type="AlphaFoldDB" id="A0A0B0NZ87"/>
<keyword evidence="2" id="KW-1185">Reference proteome</keyword>
<accession>A0A0B0NZ87</accession>
<evidence type="ECO:0000313" key="1">
    <source>
        <dbReference type="EMBL" id="KHG18140.1"/>
    </source>
</evidence>
<name>A0A0B0NZ87_GOSAR</name>
<dbReference type="EMBL" id="KN409928">
    <property type="protein sequence ID" value="KHG18140.1"/>
    <property type="molecule type" value="Genomic_DNA"/>
</dbReference>
<proteinExistence type="predicted"/>
<gene>
    <name evidence="1" type="ORF">F383_21514</name>
</gene>